<dbReference type="InterPro" id="IPR002048">
    <property type="entry name" value="EF_hand_dom"/>
</dbReference>
<reference evidence="6" key="1">
    <citation type="submission" date="2024-06" db="EMBL/GenBank/DDBJ databases">
        <title>Multi-omics analyses provide insights into the biosynthesis of the anticancer antibiotic pleurotin in Hohenbuehelia grisea.</title>
        <authorList>
            <person name="Weaver J.A."/>
            <person name="Alberti F."/>
        </authorList>
    </citation>
    <scope>NUCLEOTIDE SEQUENCE [LARGE SCALE GENOMIC DNA]</scope>
    <source>
        <strain evidence="6">T-177</strain>
    </source>
</reference>
<dbReference type="EMBL" id="JASNQZ010000011">
    <property type="protein sequence ID" value="KAL0951482.1"/>
    <property type="molecule type" value="Genomic_DNA"/>
</dbReference>
<keyword evidence="6" id="KW-1185">Reference proteome</keyword>
<dbReference type="PROSITE" id="PS00018">
    <property type="entry name" value="EF_HAND_1"/>
    <property type="match status" value="1"/>
</dbReference>
<dbReference type="SMART" id="SM00054">
    <property type="entry name" value="EFh"/>
    <property type="match status" value="2"/>
</dbReference>
<proteinExistence type="predicted"/>
<evidence type="ECO:0000259" key="4">
    <source>
        <dbReference type="PROSITE" id="PS50222"/>
    </source>
</evidence>
<protein>
    <recommendedName>
        <fullName evidence="4">EF-hand domain-containing protein</fullName>
    </recommendedName>
</protein>
<name>A0ABR3J7K0_9AGAR</name>
<dbReference type="Pfam" id="PF13405">
    <property type="entry name" value="EF-hand_6"/>
    <property type="match status" value="2"/>
</dbReference>
<evidence type="ECO:0000313" key="5">
    <source>
        <dbReference type="EMBL" id="KAL0951482.1"/>
    </source>
</evidence>
<dbReference type="PANTHER" id="PTHR23049">
    <property type="entry name" value="MYOSIN REGULATORY LIGHT CHAIN 2"/>
    <property type="match status" value="1"/>
</dbReference>
<keyword evidence="2" id="KW-0106">Calcium</keyword>
<dbReference type="Gene3D" id="1.10.238.10">
    <property type="entry name" value="EF-hand"/>
    <property type="match status" value="2"/>
</dbReference>
<keyword evidence="1" id="KW-0677">Repeat</keyword>
<sequence>MSRYPDYLSPNPTPTKLTKAQKSRARREPSGVFSLFQAPQIQQFKEAFQLIDHDKDGWVNESDLKEIFTSLGIQPSKRMLDEMLSQRPGTHSRAPSLDDSSPLDRGVNFTMFLTMMSERLFEFDPETELLEAFESFDENDSGKVKVEEMRKWLSEVGERMDEREIDRFLHGSFTEKGYFNYREWVKVLRVNDENEDGEAQ</sequence>
<dbReference type="PROSITE" id="PS50222">
    <property type="entry name" value="EF_HAND_2"/>
    <property type="match status" value="2"/>
</dbReference>
<accession>A0ABR3J7K0</accession>
<evidence type="ECO:0000256" key="1">
    <source>
        <dbReference type="ARBA" id="ARBA00022737"/>
    </source>
</evidence>
<gene>
    <name evidence="5" type="ORF">HGRIS_008169</name>
</gene>
<dbReference type="Proteomes" id="UP001556367">
    <property type="component" value="Unassembled WGS sequence"/>
</dbReference>
<dbReference type="InterPro" id="IPR018247">
    <property type="entry name" value="EF_Hand_1_Ca_BS"/>
</dbReference>
<feature type="region of interest" description="Disordered" evidence="3">
    <location>
        <begin position="1"/>
        <end position="29"/>
    </location>
</feature>
<evidence type="ECO:0000313" key="6">
    <source>
        <dbReference type="Proteomes" id="UP001556367"/>
    </source>
</evidence>
<organism evidence="5 6">
    <name type="scientific">Hohenbuehelia grisea</name>
    <dbReference type="NCBI Taxonomy" id="104357"/>
    <lineage>
        <taxon>Eukaryota</taxon>
        <taxon>Fungi</taxon>
        <taxon>Dikarya</taxon>
        <taxon>Basidiomycota</taxon>
        <taxon>Agaricomycotina</taxon>
        <taxon>Agaricomycetes</taxon>
        <taxon>Agaricomycetidae</taxon>
        <taxon>Agaricales</taxon>
        <taxon>Pleurotineae</taxon>
        <taxon>Pleurotaceae</taxon>
        <taxon>Hohenbuehelia</taxon>
    </lineage>
</organism>
<evidence type="ECO:0000256" key="2">
    <source>
        <dbReference type="ARBA" id="ARBA00022837"/>
    </source>
</evidence>
<evidence type="ECO:0000256" key="3">
    <source>
        <dbReference type="SAM" id="MobiDB-lite"/>
    </source>
</evidence>
<dbReference type="InterPro" id="IPR011992">
    <property type="entry name" value="EF-hand-dom_pair"/>
</dbReference>
<feature type="domain" description="EF-hand" evidence="4">
    <location>
        <begin position="124"/>
        <end position="159"/>
    </location>
</feature>
<dbReference type="CDD" id="cd00051">
    <property type="entry name" value="EFh"/>
    <property type="match status" value="1"/>
</dbReference>
<comment type="caution">
    <text evidence="5">The sequence shown here is derived from an EMBL/GenBank/DDBJ whole genome shotgun (WGS) entry which is preliminary data.</text>
</comment>
<feature type="domain" description="EF-hand" evidence="4">
    <location>
        <begin position="39"/>
        <end position="74"/>
    </location>
</feature>
<dbReference type="InterPro" id="IPR050403">
    <property type="entry name" value="Myosin_RLC"/>
</dbReference>
<dbReference type="SUPFAM" id="SSF47473">
    <property type="entry name" value="EF-hand"/>
    <property type="match status" value="1"/>
</dbReference>